<keyword evidence="2" id="KW-1185">Reference proteome</keyword>
<keyword evidence="1" id="KW-0378">Hydrolase</keyword>
<evidence type="ECO:0000313" key="2">
    <source>
        <dbReference type="Proteomes" id="UP000245626"/>
    </source>
</evidence>
<proteinExistence type="predicted"/>
<reference evidence="1 2" key="1">
    <citation type="journal article" date="2018" name="Mol. Biol. Evol.">
        <title>Broad Genomic Sampling Reveals a Smut Pathogenic Ancestry of the Fungal Clade Ustilaginomycotina.</title>
        <authorList>
            <person name="Kijpornyongpan T."/>
            <person name="Mondo S.J."/>
            <person name="Barry K."/>
            <person name="Sandor L."/>
            <person name="Lee J."/>
            <person name="Lipzen A."/>
            <person name="Pangilinan J."/>
            <person name="LaButti K."/>
            <person name="Hainaut M."/>
            <person name="Henrissat B."/>
            <person name="Grigoriev I.V."/>
            <person name="Spatafora J.W."/>
            <person name="Aime M.C."/>
        </authorList>
    </citation>
    <scope>NUCLEOTIDE SEQUENCE [LARGE SCALE GENOMIC DNA]</scope>
    <source>
        <strain evidence="1 2">SA 807</strain>
    </source>
</reference>
<name>A0ACD0NMW7_9BASI</name>
<organism evidence="1 2">
    <name type="scientific">Violaceomyces palustris</name>
    <dbReference type="NCBI Taxonomy" id="1673888"/>
    <lineage>
        <taxon>Eukaryota</taxon>
        <taxon>Fungi</taxon>
        <taxon>Dikarya</taxon>
        <taxon>Basidiomycota</taxon>
        <taxon>Ustilaginomycotina</taxon>
        <taxon>Ustilaginomycetes</taxon>
        <taxon>Violaceomycetales</taxon>
        <taxon>Violaceomycetaceae</taxon>
        <taxon>Violaceomyces</taxon>
    </lineage>
</organism>
<gene>
    <name evidence="1" type="ORF">IE53DRAFT_390685</name>
</gene>
<accession>A0ACD0NMW7</accession>
<dbReference type="EMBL" id="KZ820517">
    <property type="protein sequence ID" value="PWN47170.1"/>
    <property type="molecule type" value="Genomic_DNA"/>
</dbReference>
<dbReference type="Proteomes" id="UP000245626">
    <property type="component" value="Unassembled WGS sequence"/>
</dbReference>
<evidence type="ECO:0000313" key="1">
    <source>
        <dbReference type="EMBL" id="PWN47170.1"/>
    </source>
</evidence>
<protein>
    <submittedName>
        <fullName evidence="1">P-loop containing nucleoside triphosphate hydrolase protein</fullName>
    </submittedName>
</protein>
<sequence length="1496" mass="162169">MDGASSRFKSNPSEDVHSTTQQPQQGSDRGHRKNQSLDLGDLVSTIPGGVMPISNTSIANMSSIGGGIGGQDGLDDSGGDGSAKGKGAAVSARGFGQPLSDRVTNNIQPWDEPRKDGDRFPASSVDEADGGGREDGQQSHLLEDAGKEKEEIQSPKDEPALTSATDGRVQLEDKVDIPSKAESIKEGKPGPSDELVSKRGWKERLKLSSNYIALFRYSDRYDYLLIVVGIISAIGSGVPLPLIGMLFGDLIDEFNGVTCTRESGSDSSSYQGSFMSAVDDKVVKIAIVASVNFCLIWTYTCCWSYLGERLVRKMREKYLAAVLKQDMEFFDTMKPGEVGTRLSADLLTIQNGTSEKLGIMISAVSYFVTSYIVAFNKLPVLAAQLVSLLPAFGLVSFVGSKYVAKATKRTSDHLSHASSLASEALNNLTVVQAFGSQKRLSHIYQGHLELARRQGTRKALSAALVLGSLFFVGYSANSLAFFSGGRLIADSIKPGEASSGTVGSVYTVIFLLLDASFIVGQIAPYLQTFSAASGAGKAMMETIDKPSPIDGTSESEGIIPPPGNVDAVSLSFENVSFAYPSRPEALAANGMNLEVGAGQKVGIVGVSGSGKSTLAALAQRFYDPKEGSVKLNGIDIRQLNVRWLRSQIGVVGQEPVLFDCTIIQSIAHGLMGSPAHAYLGESLHAFCARGQDALQNQGDLGDLRQEERQRQNQEIRRLCIQAAKMAGAHDFIVKLPQGYDTPVGEAGGRISGGQKQRISIARAVVKQPRLLILDEATAALDSHSERAVTAALEQVSQGRTTLAIAHRLSTLRNYDKIVVVAEGQVVEQGTHKELMAKRGHYYRLAEAQDTSGRKTASDSDESDHDYDDEDEAIDNEGKRISDDELMASQELSREKAAGSKIRSEKEASTSTDEGTPVKGYPSSVVARKIGRLIRREWIFVIAGLFTSAIMGGSYSGEAVLFGHVIDALNPCRGKESVISHADMFARYFFILAVIQLFAYSLNGLMWGTVAERLIIAWRIAVVILATVPILLTAGFLRLKVLADFQRRHETAYVRSNALAIEAVSCIRTVAALGRERDVVKLFHRSLEQPYNESLRHYLIGNIFLAVALSISYFIYAFAYWWGSRNVAEGRYSQVAFFTVLPALLFSAQASGQLLAFAPDFSKAHVSAANIFKLMDQRKNGKTLETSDDDEESPERGALRIHGNSPALMEDVESRPASNSADSNAELKGPAAVEFKDAWFTYPTRSEPALRGISLQVAPGSFAAFVGQSGSGKTTAMALIENFYEPSSGAVLVDGRQTTKVDEAVLRSDIAIVPQEPVIFYGTVRFNVSLGMMPIAEDGEEEDDTAPWRSEEDPWQKVVSDEEIIEACKLAGIHETIMRLPDQYDTLIGSNQLSGGERQRLAIARALLRKPRLLLLDESTSALDAKSEQAFQVTLENIHKSKKCTIIAIAHRMRTIRDSSIIFCFSDGKVVAKGSYSQLMRTSPHFRAMVNLQSLQG</sequence>